<protein>
    <submittedName>
        <fullName evidence="3">Putative secreted protein</fullName>
    </submittedName>
</protein>
<sequence>MMLLLASHLTLAPFSNTCSTTLNTLVLLLQKHRNENGPKKSESEKKTLCSILQRHPRTLPASGGGQSHDSMLPSSSSSAKSRQKSYFAESRLARPGTLVFATSPSLSKTLTEVNMERQRLCAPVLPRLPSGMWFFGDGES</sequence>
<proteinExistence type="predicted"/>
<accession>A0A2M4B6J4</accession>
<evidence type="ECO:0000313" key="3">
    <source>
        <dbReference type="EMBL" id="MBW48656.1"/>
    </source>
</evidence>
<feature type="compositionally biased region" description="Low complexity" evidence="1">
    <location>
        <begin position="67"/>
        <end position="80"/>
    </location>
</feature>
<feature type="signal peptide" evidence="2">
    <location>
        <begin position="1"/>
        <end position="17"/>
    </location>
</feature>
<name>A0A2M4B6J4_9DIPT</name>
<keyword evidence="2" id="KW-0732">Signal</keyword>
<reference evidence="3" key="1">
    <citation type="submission" date="2018-01" db="EMBL/GenBank/DDBJ databases">
        <title>An insight into the sialome of Amazonian anophelines.</title>
        <authorList>
            <person name="Ribeiro J.M."/>
            <person name="Scarpassa V."/>
            <person name="Calvo E."/>
        </authorList>
    </citation>
    <scope>NUCLEOTIDE SEQUENCE</scope>
    <source>
        <tissue evidence="3">Salivary glands</tissue>
    </source>
</reference>
<dbReference type="EMBL" id="GGFK01015335">
    <property type="protein sequence ID" value="MBW48656.1"/>
    <property type="molecule type" value="Transcribed_RNA"/>
</dbReference>
<evidence type="ECO:0000256" key="1">
    <source>
        <dbReference type="SAM" id="MobiDB-lite"/>
    </source>
</evidence>
<dbReference type="AlphaFoldDB" id="A0A2M4B6J4"/>
<feature type="region of interest" description="Disordered" evidence="1">
    <location>
        <begin position="54"/>
        <end position="88"/>
    </location>
</feature>
<evidence type="ECO:0000256" key="2">
    <source>
        <dbReference type="SAM" id="SignalP"/>
    </source>
</evidence>
<feature type="chain" id="PRO_5014863088" evidence="2">
    <location>
        <begin position="18"/>
        <end position="140"/>
    </location>
</feature>
<organism evidence="3">
    <name type="scientific">Anopheles triannulatus</name>
    <dbReference type="NCBI Taxonomy" id="58253"/>
    <lineage>
        <taxon>Eukaryota</taxon>
        <taxon>Metazoa</taxon>
        <taxon>Ecdysozoa</taxon>
        <taxon>Arthropoda</taxon>
        <taxon>Hexapoda</taxon>
        <taxon>Insecta</taxon>
        <taxon>Pterygota</taxon>
        <taxon>Neoptera</taxon>
        <taxon>Endopterygota</taxon>
        <taxon>Diptera</taxon>
        <taxon>Nematocera</taxon>
        <taxon>Culicoidea</taxon>
        <taxon>Culicidae</taxon>
        <taxon>Anophelinae</taxon>
        <taxon>Anopheles</taxon>
    </lineage>
</organism>